<dbReference type="Proteomes" id="UP001165122">
    <property type="component" value="Unassembled WGS sequence"/>
</dbReference>
<accession>A0A9W7FTA0</accession>
<feature type="compositionally biased region" description="Basic residues" evidence="1">
    <location>
        <begin position="76"/>
        <end position="92"/>
    </location>
</feature>
<evidence type="ECO:0000256" key="1">
    <source>
        <dbReference type="SAM" id="MobiDB-lite"/>
    </source>
</evidence>
<evidence type="ECO:0000313" key="3">
    <source>
        <dbReference type="EMBL" id="GMI17922.1"/>
    </source>
</evidence>
<protein>
    <submittedName>
        <fullName evidence="3">Uncharacterized protein</fullName>
    </submittedName>
</protein>
<feature type="compositionally biased region" description="Low complexity" evidence="1">
    <location>
        <begin position="148"/>
        <end position="161"/>
    </location>
</feature>
<proteinExistence type="predicted"/>
<feature type="transmembrane region" description="Helical" evidence="2">
    <location>
        <begin position="6"/>
        <end position="28"/>
    </location>
</feature>
<name>A0A9W7FTA0_9STRA</name>
<feature type="region of interest" description="Disordered" evidence="1">
    <location>
        <begin position="71"/>
        <end position="192"/>
    </location>
</feature>
<evidence type="ECO:0000256" key="2">
    <source>
        <dbReference type="SAM" id="Phobius"/>
    </source>
</evidence>
<comment type="caution">
    <text evidence="3">The sequence shown here is derived from an EMBL/GenBank/DDBJ whole genome shotgun (WGS) entry which is preliminary data.</text>
</comment>
<feature type="compositionally biased region" description="Low complexity" evidence="1">
    <location>
        <begin position="130"/>
        <end position="139"/>
    </location>
</feature>
<feature type="compositionally biased region" description="Acidic residues" evidence="1">
    <location>
        <begin position="179"/>
        <end position="192"/>
    </location>
</feature>
<evidence type="ECO:0000313" key="4">
    <source>
        <dbReference type="Proteomes" id="UP001165122"/>
    </source>
</evidence>
<sequence>MIDNGELALGLAIGSSSMVALVMLIYVISSRRSVALRTDPDLSVFDEAISPQVTKKRSPSSAVKKALSNLSFKTPPRTKSKHLRHGHAKRPSGRSFWSIDVSNPADADSVDPDELDDIGSPSSFRTGLHSASTSLSVTSSKRHHSKHSSLSSSSTISSKGSGDWGPTIEEGNESPTIDEGNENENENENAIV</sequence>
<keyword evidence="2" id="KW-0472">Membrane</keyword>
<keyword evidence="2" id="KW-0812">Transmembrane</keyword>
<reference evidence="4" key="1">
    <citation type="journal article" date="2023" name="Commun. Biol.">
        <title>Genome analysis of Parmales, the sister group of diatoms, reveals the evolutionary specialization of diatoms from phago-mixotrophs to photoautotrophs.</title>
        <authorList>
            <person name="Ban H."/>
            <person name="Sato S."/>
            <person name="Yoshikawa S."/>
            <person name="Yamada K."/>
            <person name="Nakamura Y."/>
            <person name="Ichinomiya M."/>
            <person name="Sato N."/>
            <person name="Blanc-Mathieu R."/>
            <person name="Endo H."/>
            <person name="Kuwata A."/>
            <person name="Ogata H."/>
        </authorList>
    </citation>
    <scope>NUCLEOTIDE SEQUENCE [LARGE SCALE GENOMIC DNA]</scope>
    <source>
        <strain evidence="4">NIES 3700</strain>
    </source>
</reference>
<keyword evidence="4" id="KW-1185">Reference proteome</keyword>
<organism evidence="3 4">
    <name type="scientific">Triparma laevis f. longispina</name>
    <dbReference type="NCBI Taxonomy" id="1714387"/>
    <lineage>
        <taxon>Eukaryota</taxon>
        <taxon>Sar</taxon>
        <taxon>Stramenopiles</taxon>
        <taxon>Ochrophyta</taxon>
        <taxon>Bolidophyceae</taxon>
        <taxon>Parmales</taxon>
        <taxon>Triparmaceae</taxon>
        <taxon>Triparma</taxon>
    </lineage>
</organism>
<dbReference type="EMBL" id="BRXW01000312">
    <property type="protein sequence ID" value="GMI17922.1"/>
    <property type="molecule type" value="Genomic_DNA"/>
</dbReference>
<feature type="compositionally biased region" description="Acidic residues" evidence="1">
    <location>
        <begin position="108"/>
        <end position="117"/>
    </location>
</feature>
<gene>
    <name evidence="3" type="ORF">TrLO_g10561</name>
</gene>
<dbReference type="AlphaFoldDB" id="A0A9W7FTA0"/>
<keyword evidence="2" id="KW-1133">Transmembrane helix</keyword>